<sequence length="280" mass="30967">MEVTSPLQWSSLLSDPTATRTVKPRALGRTMVIDKGLGLHALEDLLETAGAYIDMLKIGFGTSPLYSTTMLKRKIELAKACNIMVYPGGTFLEVALRQREVEHFFDMVTYLGFNGLEVSDGTIEVPRPVRSELILRGIDSGLKVITEYGKKCWGSTIEVDELIETVIIDTELGAELVTIEGRESGKGVGIFDDNGTCKDEEIERVLSMVPSRHKLLWEAPQKEQQVHLLQMLGNSIHLGNILPSDVISLEALRRGLRSDTLLMGKVPSDEASVEALNWEI</sequence>
<dbReference type="EMBL" id="VNJI01000002">
    <property type="protein sequence ID" value="TVY11700.1"/>
    <property type="molecule type" value="Genomic_DNA"/>
</dbReference>
<keyword evidence="3" id="KW-1185">Reference proteome</keyword>
<dbReference type="InterPro" id="IPR013785">
    <property type="entry name" value="Aldolase_TIM"/>
</dbReference>
<protein>
    <submittedName>
        <fullName evidence="2">Phosphosulfolactate synthase</fullName>
    </submittedName>
</protein>
<evidence type="ECO:0000313" key="2">
    <source>
        <dbReference type="EMBL" id="TVY11700.1"/>
    </source>
</evidence>
<reference evidence="2 3" key="1">
    <citation type="submission" date="2019-07" db="EMBL/GenBank/DDBJ databases">
        <authorList>
            <person name="Kim J."/>
        </authorList>
    </citation>
    <scope>NUCLEOTIDE SEQUENCE [LARGE SCALE GENOMIC DNA]</scope>
    <source>
        <strain evidence="2 3">JC52</strain>
    </source>
</reference>
<comment type="caution">
    <text evidence="2">The sequence shown here is derived from an EMBL/GenBank/DDBJ whole genome shotgun (WGS) entry which is preliminary data.</text>
</comment>
<dbReference type="Gene3D" id="3.20.20.70">
    <property type="entry name" value="Aldolase class I"/>
    <property type="match status" value="1"/>
</dbReference>
<comment type="similarity">
    <text evidence="1">Belongs to the phosphosulfolactate synthase family.</text>
</comment>
<dbReference type="RefSeq" id="WP_144843050.1">
    <property type="nucleotide sequence ID" value="NZ_VNJI01000002.1"/>
</dbReference>
<dbReference type="AlphaFoldDB" id="A0A559KHU2"/>
<evidence type="ECO:0000313" key="3">
    <source>
        <dbReference type="Proteomes" id="UP000317036"/>
    </source>
</evidence>
<dbReference type="InterPro" id="IPR036112">
    <property type="entry name" value="ComA_synth_sf"/>
</dbReference>
<gene>
    <name evidence="2" type="ORF">FPZ49_01970</name>
</gene>
<dbReference type="Proteomes" id="UP000317036">
    <property type="component" value="Unassembled WGS sequence"/>
</dbReference>
<dbReference type="SUPFAM" id="SSF102110">
    <property type="entry name" value="(2r)-phospho-3-sulfolactate synthase ComA"/>
    <property type="match status" value="1"/>
</dbReference>
<dbReference type="OrthoDB" id="7809088at2"/>
<dbReference type="Pfam" id="PF02679">
    <property type="entry name" value="ComA"/>
    <property type="match status" value="1"/>
</dbReference>
<name>A0A559KHU2_9BACL</name>
<evidence type="ECO:0000256" key="1">
    <source>
        <dbReference type="ARBA" id="ARBA00010424"/>
    </source>
</evidence>
<dbReference type="InterPro" id="IPR003830">
    <property type="entry name" value="ComA_synth"/>
</dbReference>
<organism evidence="2 3">
    <name type="scientific">Paenibacillus cremeus</name>
    <dbReference type="NCBI Taxonomy" id="2163881"/>
    <lineage>
        <taxon>Bacteria</taxon>
        <taxon>Bacillati</taxon>
        <taxon>Bacillota</taxon>
        <taxon>Bacilli</taxon>
        <taxon>Bacillales</taxon>
        <taxon>Paenibacillaceae</taxon>
        <taxon>Paenibacillus</taxon>
    </lineage>
</organism>
<accession>A0A559KHU2</accession>
<dbReference type="PANTHER" id="PTHR48413">
    <property type="match status" value="1"/>
</dbReference>
<proteinExistence type="inferred from homology"/>
<dbReference type="PANTHER" id="PTHR48413:SF1">
    <property type="entry name" value="PROTEIN HEAT-STRESS-ASSOCIATED 32"/>
    <property type="match status" value="1"/>
</dbReference>